<keyword evidence="17" id="KW-1185">Reference proteome</keyword>
<name>A0A6J0TDR8_9SAUR</name>
<evidence type="ECO:0000313" key="18">
    <source>
        <dbReference type="RefSeq" id="XP_020645140.2"/>
    </source>
</evidence>
<dbReference type="Pfam" id="PF07225">
    <property type="entry name" value="NDUF_B4"/>
    <property type="match status" value="1"/>
</dbReference>
<keyword evidence="7" id="KW-0679">Respiratory chain</keyword>
<dbReference type="PANTHER" id="PTHR15469:SF0">
    <property type="entry name" value="NADH DEHYDROGENASE [UBIQUINONE] 1 BETA SUBCOMPLEX SUBUNIT 4"/>
    <property type="match status" value="1"/>
</dbReference>
<dbReference type="InterPro" id="IPR009866">
    <property type="entry name" value="NADH_UbQ_OxRdtase_NDUFB4_su"/>
</dbReference>
<keyword evidence="12" id="KW-0496">Mitochondrion</keyword>
<dbReference type="GeneID" id="110076920"/>
<keyword evidence="10" id="KW-0249">Electron transport</keyword>
<evidence type="ECO:0000256" key="7">
    <source>
        <dbReference type="ARBA" id="ARBA00022660"/>
    </source>
</evidence>
<keyword evidence="13 16" id="KW-0472">Membrane</keyword>
<proteinExistence type="inferred from homology"/>
<evidence type="ECO:0000256" key="16">
    <source>
        <dbReference type="SAM" id="Phobius"/>
    </source>
</evidence>
<dbReference type="FunCoup" id="A0A6J0TDR8">
    <property type="interactions" value="576"/>
</dbReference>
<evidence type="ECO:0000256" key="3">
    <source>
        <dbReference type="ARBA" id="ARBA00007260"/>
    </source>
</evidence>
<evidence type="ECO:0000256" key="14">
    <source>
        <dbReference type="ARBA" id="ARBA00030212"/>
    </source>
</evidence>
<gene>
    <name evidence="18 19" type="primary">NDUFB4</name>
</gene>
<evidence type="ECO:0000256" key="4">
    <source>
        <dbReference type="ARBA" id="ARBA00011533"/>
    </source>
</evidence>
<evidence type="ECO:0000256" key="9">
    <source>
        <dbReference type="ARBA" id="ARBA00022792"/>
    </source>
</evidence>
<evidence type="ECO:0000256" key="1">
    <source>
        <dbReference type="ARBA" id="ARBA00003195"/>
    </source>
</evidence>
<evidence type="ECO:0000256" key="12">
    <source>
        <dbReference type="ARBA" id="ARBA00023128"/>
    </source>
</evidence>
<dbReference type="GO" id="GO:0005743">
    <property type="term" value="C:mitochondrial inner membrane"/>
    <property type="evidence" value="ECO:0007669"/>
    <property type="project" value="UniProtKB-SubCell"/>
</dbReference>
<evidence type="ECO:0000256" key="13">
    <source>
        <dbReference type="ARBA" id="ARBA00023136"/>
    </source>
</evidence>
<evidence type="ECO:0000256" key="2">
    <source>
        <dbReference type="ARBA" id="ARBA00004298"/>
    </source>
</evidence>
<keyword evidence="6" id="KW-0813">Transport</keyword>
<accession>A0A6J0TDR8</accession>
<dbReference type="Proteomes" id="UP001652642">
    <property type="component" value="Chromosome 2"/>
</dbReference>
<sequence length="136" mass="15870">MDSRPTPVPGTTYRPAPLASLPETLDMNYYQWTPERKLLEAKRLAIRARLKREYLLKLNDPNRIAMIQDPAVVRWNNARIYGPTQHSSAKPKASLMGVIFALGPFVLSYYAIKTSRERKENLIREGKYDRPYHYIY</sequence>
<evidence type="ECO:0000256" key="11">
    <source>
        <dbReference type="ARBA" id="ARBA00022989"/>
    </source>
</evidence>
<keyword evidence="11 16" id="KW-1133">Transmembrane helix</keyword>
<dbReference type="RefSeq" id="XP_072847805.1">
    <property type="nucleotide sequence ID" value="XM_072991704.1"/>
</dbReference>
<comment type="function">
    <text evidence="1">Accessory subunit of the mitochondrial membrane respiratory chain NADH dehydrogenase (Complex I), that is believed not to be involved in catalysis. Complex I functions in the transfer of electrons from NADH to the respiratory chain. The immediate electron acceptor for the enzyme is believed to be ubiquinone.</text>
</comment>
<evidence type="ECO:0000256" key="10">
    <source>
        <dbReference type="ARBA" id="ARBA00022982"/>
    </source>
</evidence>
<comment type="subcellular location">
    <subcellularLocation>
        <location evidence="2">Mitochondrion inner membrane</location>
        <topology evidence="2">Single-pass membrane protein</topology>
        <orientation evidence="2">Matrix side</orientation>
    </subcellularLocation>
</comment>
<evidence type="ECO:0000256" key="15">
    <source>
        <dbReference type="ARBA" id="ARBA00030987"/>
    </source>
</evidence>
<organism evidence="17 18">
    <name type="scientific">Pogona vitticeps</name>
    <name type="common">central bearded dragon</name>
    <dbReference type="NCBI Taxonomy" id="103695"/>
    <lineage>
        <taxon>Eukaryota</taxon>
        <taxon>Metazoa</taxon>
        <taxon>Chordata</taxon>
        <taxon>Craniata</taxon>
        <taxon>Vertebrata</taxon>
        <taxon>Euteleostomi</taxon>
        <taxon>Lepidosauria</taxon>
        <taxon>Squamata</taxon>
        <taxon>Bifurcata</taxon>
        <taxon>Unidentata</taxon>
        <taxon>Episquamata</taxon>
        <taxon>Toxicofera</taxon>
        <taxon>Iguania</taxon>
        <taxon>Acrodonta</taxon>
        <taxon>Agamidae</taxon>
        <taxon>Amphibolurinae</taxon>
        <taxon>Pogona</taxon>
    </lineage>
</organism>
<dbReference type="AlphaFoldDB" id="A0A6J0TDR8"/>
<evidence type="ECO:0000256" key="8">
    <source>
        <dbReference type="ARBA" id="ARBA00022692"/>
    </source>
</evidence>
<dbReference type="OrthoDB" id="5818798at2759"/>
<evidence type="ECO:0000313" key="17">
    <source>
        <dbReference type="Proteomes" id="UP001652642"/>
    </source>
</evidence>
<comment type="subunit">
    <text evidence="4">Complex I is composed of 45 different subunits.</text>
</comment>
<dbReference type="CTD" id="4710"/>
<comment type="similarity">
    <text evidence="3">Belongs to the complex I NDUFB4 subunit family.</text>
</comment>
<dbReference type="InParanoid" id="A0A6J0TDR8"/>
<dbReference type="RefSeq" id="XP_020645140.2">
    <property type="nucleotide sequence ID" value="XM_020789481.2"/>
</dbReference>
<protein>
    <recommendedName>
        <fullName evidence="5">NADH dehydrogenase [ubiquinone] 1 beta subcomplex subunit 4</fullName>
    </recommendedName>
    <alternativeName>
        <fullName evidence="14">Complex I-B15</fullName>
    </alternativeName>
    <alternativeName>
        <fullName evidence="15">NADH-ubiquinone oxidoreductase B15 subunit</fullName>
    </alternativeName>
</protein>
<dbReference type="KEGG" id="pvt:110076920"/>
<dbReference type="PANTHER" id="PTHR15469">
    <property type="entry name" value="NADH-UBIQUINONE OXIDOREDUCTASE B15 SUBUNIT"/>
    <property type="match status" value="1"/>
</dbReference>
<keyword evidence="8 16" id="KW-0812">Transmembrane</keyword>
<evidence type="ECO:0000313" key="19">
    <source>
        <dbReference type="RefSeq" id="XP_072847805.1"/>
    </source>
</evidence>
<keyword evidence="9" id="KW-0999">Mitochondrion inner membrane</keyword>
<feature type="transmembrane region" description="Helical" evidence="16">
    <location>
        <begin position="93"/>
        <end position="112"/>
    </location>
</feature>
<evidence type="ECO:0000256" key="5">
    <source>
        <dbReference type="ARBA" id="ARBA00018681"/>
    </source>
</evidence>
<reference evidence="17 18" key="1">
    <citation type="submission" date="2025-05" db="UniProtKB">
        <authorList>
            <consortium name="RefSeq"/>
        </authorList>
    </citation>
    <scope>NUCLEOTIDE SEQUENCE [LARGE SCALE GENOMIC DNA]</scope>
</reference>
<evidence type="ECO:0000256" key="6">
    <source>
        <dbReference type="ARBA" id="ARBA00022448"/>
    </source>
</evidence>